<dbReference type="InterPro" id="IPR036875">
    <property type="entry name" value="Znf_CCHC_sf"/>
</dbReference>
<comment type="caution">
    <text evidence="3">The sequence shown here is derived from an EMBL/GenBank/DDBJ whole genome shotgun (WGS) entry which is preliminary data.</text>
</comment>
<dbReference type="OrthoDB" id="2266810at2759"/>
<dbReference type="InterPro" id="IPR001878">
    <property type="entry name" value="Znf_CCHC"/>
</dbReference>
<sequence length="200" mass="22648">MSLLTGNALRWASPYIEKGSPVLQDYELFLKEFTKVFDDPQISQTANDAIRALKQGTSPVSMYASEFRRLMIDLDWNESALVSQFAEGLSEAMLDTLALFQTPDDLEGYINAAMLIDARLTRRKEDKARRRRGIQPYVQATGSQPEPMQVDTVQRVVSPTESERRMKLGLCYYCGGEGHQVITCPEKQKKIKQGNHRVQA</sequence>
<dbReference type="SMART" id="SM00343">
    <property type="entry name" value="ZnF_C2HC"/>
    <property type="match status" value="1"/>
</dbReference>
<proteinExistence type="predicted"/>
<keyword evidence="1" id="KW-0863">Zinc-finger</keyword>
<keyword evidence="4" id="KW-1185">Reference proteome</keyword>
<evidence type="ECO:0000313" key="3">
    <source>
        <dbReference type="EMBL" id="OMH82629.1"/>
    </source>
</evidence>
<dbReference type="Proteomes" id="UP000188320">
    <property type="component" value="Unassembled WGS sequence"/>
</dbReference>
<evidence type="ECO:0000259" key="2">
    <source>
        <dbReference type="PROSITE" id="PS50158"/>
    </source>
</evidence>
<dbReference type="AlphaFoldDB" id="A0A1R1PNT4"/>
<keyword evidence="1" id="KW-0479">Metal-binding</keyword>
<evidence type="ECO:0000313" key="4">
    <source>
        <dbReference type="Proteomes" id="UP000188320"/>
    </source>
</evidence>
<gene>
    <name evidence="3" type="ORF">AX774_g3886</name>
</gene>
<dbReference type="Pfam" id="PF03732">
    <property type="entry name" value="Retrotrans_gag"/>
    <property type="match status" value="1"/>
</dbReference>
<dbReference type="GO" id="GO:0003676">
    <property type="term" value="F:nucleic acid binding"/>
    <property type="evidence" value="ECO:0007669"/>
    <property type="project" value="InterPro"/>
</dbReference>
<dbReference type="GO" id="GO:0008270">
    <property type="term" value="F:zinc ion binding"/>
    <property type="evidence" value="ECO:0007669"/>
    <property type="project" value="UniProtKB-KW"/>
</dbReference>
<dbReference type="Gene3D" id="4.10.60.10">
    <property type="entry name" value="Zinc finger, CCHC-type"/>
    <property type="match status" value="1"/>
</dbReference>
<evidence type="ECO:0000256" key="1">
    <source>
        <dbReference type="PROSITE-ProRule" id="PRU00047"/>
    </source>
</evidence>
<keyword evidence="1" id="KW-0862">Zinc</keyword>
<protein>
    <submittedName>
        <fullName evidence="3">Retrotransposon-derived protein PEG10</fullName>
    </submittedName>
</protein>
<reference evidence="4" key="1">
    <citation type="submission" date="2017-01" db="EMBL/GenBank/DDBJ databases">
        <authorList>
            <person name="Wang Y."/>
            <person name="White M."/>
            <person name="Kvist S."/>
            <person name="Moncalvo J.-M."/>
        </authorList>
    </citation>
    <scope>NUCLEOTIDE SEQUENCE [LARGE SCALE GENOMIC DNA]</scope>
    <source>
        <strain evidence="4">COL-18-3</strain>
    </source>
</reference>
<organism evidence="3 4">
    <name type="scientific">Zancudomyces culisetae</name>
    <name type="common">Gut fungus</name>
    <name type="synonym">Smittium culisetae</name>
    <dbReference type="NCBI Taxonomy" id="1213189"/>
    <lineage>
        <taxon>Eukaryota</taxon>
        <taxon>Fungi</taxon>
        <taxon>Fungi incertae sedis</taxon>
        <taxon>Zoopagomycota</taxon>
        <taxon>Kickxellomycotina</taxon>
        <taxon>Harpellomycetes</taxon>
        <taxon>Harpellales</taxon>
        <taxon>Legeriomycetaceae</taxon>
        <taxon>Zancudomyces</taxon>
    </lineage>
</organism>
<dbReference type="SUPFAM" id="SSF57756">
    <property type="entry name" value="Retrovirus zinc finger-like domains"/>
    <property type="match status" value="1"/>
</dbReference>
<accession>A0A1R1PNT4</accession>
<dbReference type="PANTHER" id="PTHR15503:SF22">
    <property type="entry name" value="TRANSPOSON TY3-I GAG POLYPROTEIN"/>
    <property type="match status" value="1"/>
</dbReference>
<dbReference type="InterPro" id="IPR032567">
    <property type="entry name" value="RTL1-rel"/>
</dbReference>
<name>A0A1R1PNT4_ZANCU</name>
<dbReference type="PROSITE" id="PS50158">
    <property type="entry name" value="ZF_CCHC"/>
    <property type="match status" value="1"/>
</dbReference>
<dbReference type="PANTHER" id="PTHR15503">
    <property type="entry name" value="LDOC1 RELATED"/>
    <property type="match status" value="1"/>
</dbReference>
<dbReference type="InterPro" id="IPR005162">
    <property type="entry name" value="Retrotrans_gag_dom"/>
</dbReference>
<feature type="domain" description="CCHC-type" evidence="2">
    <location>
        <begin position="171"/>
        <end position="186"/>
    </location>
</feature>
<dbReference type="EMBL" id="LSSK01000624">
    <property type="protein sequence ID" value="OMH82629.1"/>
    <property type="molecule type" value="Genomic_DNA"/>
</dbReference>